<sequence>MKELQVIEYHNQRILTTQQLAEFYETDIVRISQNYIRNMDKYQEGVHNFKLEGSELKKFKTDYLIDSALNASSIMLWTEKGALLHAKSLNTDKAWEVYQELVDTYYRVKELSPYQSLSPELQAIFATDKKVQQLESKVNNLDEKVDNQITVSYNQANEIQKAVSNRVVELLGGKDTLDYKHYKGSYFSQLHRDLKDRLGVPSYRDIRKIDYQSALGYIKAWLPKVVDKTA</sequence>
<comment type="caution">
    <text evidence="4">The sequence shown here is derived from an EMBL/GenBank/DDBJ whole genome shotgun (WGS) entry which is preliminary data.</text>
</comment>
<dbReference type="Proteomes" id="UP000016860">
    <property type="component" value="Unassembled WGS sequence"/>
</dbReference>
<dbReference type="InterPro" id="IPR018878">
    <property type="entry name" value="ORF6C_dom"/>
</dbReference>
<dbReference type="EMBL" id="ATAY01000072">
    <property type="protein sequence ID" value="EPR10119.1"/>
    <property type="molecule type" value="Genomic_DNA"/>
</dbReference>
<feature type="domain" description="ORF6C" evidence="3">
    <location>
        <begin position="120"/>
        <end position="226"/>
    </location>
</feature>
<dbReference type="RefSeq" id="WP_020816418.1">
    <property type="nucleotide sequence ID" value="NZ_ATAY01000072.1"/>
</dbReference>
<name>U4R047_9FIRM</name>
<organism evidence="4 5">
    <name type="scientific">Ruminiclostridium papyrosolvens C7</name>
    <dbReference type="NCBI Taxonomy" id="1330534"/>
    <lineage>
        <taxon>Bacteria</taxon>
        <taxon>Bacillati</taxon>
        <taxon>Bacillota</taxon>
        <taxon>Clostridia</taxon>
        <taxon>Eubacteriales</taxon>
        <taxon>Oscillospiraceae</taxon>
        <taxon>Ruminiclostridium</taxon>
    </lineage>
</organism>
<accession>U4R047</accession>
<dbReference type="AlphaFoldDB" id="U4R047"/>
<dbReference type="InterPro" id="IPR018873">
    <property type="entry name" value="KilA-N_DNA-bd_domain"/>
</dbReference>
<feature type="coiled-coil region" evidence="1">
    <location>
        <begin position="124"/>
        <end position="151"/>
    </location>
</feature>
<evidence type="ECO:0000313" key="4">
    <source>
        <dbReference type="EMBL" id="EPR10119.1"/>
    </source>
</evidence>
<evidence type="ECO:0000259" key="2">
    <source>
        <dbReference type="Pfam" id="PF10543"/>
    </source>
</evidence>
<feature type="domain" description="KilA-N DNA-binding" evidence="2">
    <location>
        <begin position="5"/>
        <end position="88"/>
    </location>
</feature>
<protein>
    <submittedName>
        <fullName evidence="4">Antirepressor</fullName>
    </submittedName>
</protein>
<dbReference type="STRING" id="1330534.L323_14890"/>
<dbReference type="Pfam" id="PF10543">
    <property type="entry name" value="ORF6N"/>
    <property type="match status" value="1"/>
</dbReference>
<dbReference type="PATRIC" id="fig|1330534.3.peg.2951"/>
<proteinExistence type="predicted"/>
<evidence type="ECO:0000256" key="1">
    <source>
        <dbReference type="SAM" id="Coils"/>
    </source>
</evidence>
<evidence type="ECO:0000259" key="3">
    <source>
        <dbReference type="Pfam" id="PF10552"/>
    </source>
</evidence>
<dbReference type="Pfam" id="PF10552">
    <property type="entry name" value="ORF6C"/>
    <property type="match status" value="1"/>
</dbReference>
<keyword evidence="1" id="KW-0175">Coiled coil</keyword>
<gene>
    <name evidence="4" type="ORF">L323_14890</name>
</gene>
<evidence type="ECO:0000313" key="5">
    <source>
        <dbReference type="Proteomes" id="UP000016860"/>
    </source>
</evidence>
<reference evidence="4 5" key="1">
    <citation type="journal article" date="2013" name="Genome Announc.">
        <title>Draft Genome Sequence of the Cellulolytic Bacterium Clostridium papyrosolvens C7 (ATCC 700395).</title>
        <authorList>
            <person name="Zepeda V."/>
            <person name="Dassa B."/>
            <person name="Borovok I."/>
            <person name="Lamed R."/>
            <person name="Bayer E.A."/>
            <person name="Cate J.H."/>
        </authorList>
    </citation>
    <scope>NUCLEOTIDE SEQUENCE [LARGE SCALE GENOMIC DNA]</scope>
    <source>
        <strain evidence="4 5">C7</strain>
    </source>
</reference>
<dbReference type="OrthoDB" id="9812611at2"/>